<dbReference type="EMBL" id="AACS02000010">
    <property type="protein sequence ID" value="EAU87732.2"/>
    <property type="molecule type" value="Genomic_DNA"/>
</dbReference>
<evidence type="ECO:0000313" key="3">
    <source>
        <dbReference type="Proteomes" id="UP000001861"/>
    </source>
</evidence>
<dbReference type="VEuPathDB" id="FungiDB:CC1G_08768"/>
<reference evidence="2 3" key="1">
    <citation type="journal article" date="2010" name="Proc. Natl. Acad. Sci. U.S.A.">
        <title>Insights into evolution of multicellular fungi from the assembled chromosomes of the mushroom Coprinopsis cinerea (Coprinus cinereus).</title>
        <authorList>
            <person name="Stajich J.E."/>
            <person name="Wilke S.K."/>
            <person name="Ahren D."/>
            <person name="Au C.H."/>
            <person name="Birren B.W."/>
            <person name="Borodovsky M."/>
            <person name="Burns C."/>
            <person name="Canback B."/>
            <person name="Casselton L.A."/>
            <person name="Cheng C.K."/>
            <person name="Deng J."/>
            <person name="Dietrich F.S."/>
            <person name="Fargo D.C."/>
            <person name="Farman M.L."/>
            <person name="Gathman A.C."/>
            <person name="Goldberg J."/>
            <person name="Guigo R."/>
            <person name="Hoegger P.J."/>
            <person name="Hooker J.B."/>
            <person name="Huggins A."/>
            <person name="James T.Y."/>
            <person name="Kamada T."/>
            <person name="Kilaru S."/>
            <person name="Kodira C."/>
            <person name="Kues U."/>
            <person name="Kupfer D."/>
            <person name="Kwan H.S."/>
            <person name="Lomsadze A."/>
            <person name="Li W."/>
            <person name="Lilly W.W."/>
            <person name="Ma L.J."/>
            <person name="Mackey A.J."/>
            <person name="Manning G."/>
            <person name="Martin F."/>
            <person name="Muraguchi H."/>
            <person name="Natvig D.O."/>
            <person name="Palmerini H."/>
            <person name="Ramesh M.A."/>
            <person name="Rehmeyer C.J."/>
            <person name="Roe B.A."/>
            <person name="Shenoy N."/>
            <person name="Stanke M."/>
            <person name="Ter-Hovhannisyan V."/>
            <person name="Tunlid A."/>
            <person name="Velagapudi R."/>
            <person name="Vision T.J."/>
            <person name="Zeng Q."/>
            <person name="Zolan M.E."/>
            <person name="Pukkila P.J."/>
        </authorList>
    </citation>
    <scope>NUCLEOTIDE SEQUENCE [LARGE SCALE GENOMIC DNA]</scope>
    <source>
        <strain evidence="3">Okayama-7 / 130 / ATCC MYA-4618 / FGSC 9003</strain>
    </source>
</reference>
<protein>
    <submittedName>
        <fullName evidence="2">Uncharacterized protein</fullName>
    </submittedName>
</protein>
<dbReference type="GeneID" id="6010642"/>
<sequence>MAEYVRDKSQNIATSMFVLSITAIKLREVSLVISDIPEPASPSSHLTSLRHMARFIERASAAAEAFTRACRNLLRTDTSDVPSVTADRFESQMERGIGTHNGATAGNPTVYSASLGTDSTASTRVAPPRGIHITSYYLRRITRPLWLTASASIASFVGYQQGAHPPYLEWRSGSPPPVNHQGTSHNSTSWVHLYSMLERIRQQVRAQIPMLGVPAFVTTVPERLFTFEDSGEDNERPRRLGWLTGNWRAGWIAVGSAVFLSLFVVLGLEINGRMKAMVAEHGGK</sequence>
<gene>
    <name evidence="2" type="ORF">CC1G_08768</name>
</gene>
<dbReference type="KEGG" id="cci:CC1G_08768"/>
<keyword evidence="1" id="KW-1133">Transmembrane helix</keyword>
<name>A8NJ33_COPC7</name>
<dbReference type="InParanoid" id="A8NJ33"/>
<comment type="caution">
    <text evidence="2">The sequence shown here is derived from an EMBL/GenBank/DDBJ whole genome shotgun (WGS) entry which is preliminary data.</text>
</comment>
<dbReference type="Proteomes" id="UP000001861">
    <property type="component" value="Unassembled WGS sequence"/>
</dbReference>
<dbReference type="AlphaFoldDB" id="A8NJ33"/>
<evidence type="ECO:0000256" key="1">
    <source>
        <dbReference type="SAM" id="Phobius"/>
    </source>
</evidence>
<keyword evidence="1" id="KW-0472">Membrane</keyword>
<evidence type="ECO:0000313" key="2">
    <source>
        <dbReference type="EMBL" id="EAU87732.2"/>
    </source>
</evidence>
<keyword evidence="1" id="KW-0812">Transmembrane</keyword>
<organism evidence="2 3">
    <name type="scientific">Coprinopsis cinerea (strain Okayama-7 / 130 / ATCC MYA-4618 / FGSC 9003)</name>
    <name type="common">Inky cap fungus</name>
    <name type="synonym">Hormographiella aspergillata</name>
    <dbReference type="NCBI Taxonomy" id="240176"/>
    <lineage>
        <taxon>Eukaryota</taxon>
        <taxon>Fungi</taxon>
        <taxon>Dikarya</taxon>
        <taxon>Basidiomycota</taxon>
        <taxon>Agaricomycotina</taxon>
        <taxon>Agaricomycetes</taxon>
        <taxon>Agaricomycetidae</taxon>
        <taxon>Agaricales</taxon>
        <taxon>Agaricineae</taxon>
        <taxon>Psathyrellaceae</taxon>
        <taxon>Coprinopsis</taxon>
    </lineage>
</organism>
<feature type="transmembrane region" description="Helical" evidence="1">
    <location>
        <begin position="249"/>
        <end position="268"/>
    </location>
</feature>
<proteinExistence type="predicted"/>
<keyword evidence="3" id="KW-1185">Reference proteome</keyword>
<dbReference type="RefSeq" id="XP_001834137.2">
    <property type="nucleotide sequence ID" value="XM_001834085.2"/>
</dbReference>
<dbReference type="HOGENOM" id="CLU_980102_0_0_1"/>
<accession>A8NJ33</accession>